<evidence type="ECO:0000313" key="3">
    <source>
        <dbReference type="EMBL" id="GFN83196.1"/>
    </source>
</evidence>
<dbReference type="Proteomes" id="UP000735302">
    <property type="component" value="Unassembled WGS sequence"/>
</dbReference>
<dbReference type="EMBL" id="BLXT01001109">
    <property type="protein sequence ID" value="GFN83196.1"/>
    <property type="molecule type" value="Genomic_DNA"/>
</dbReference>
<gene>
    <name evidence="3" type="ORF">PoB_000970200</name>
</gene>
<proteinExistence type="predicted"/>
<keyword evidence="2" id="KW-0732">Signal</keyword>
<feature type="signal peptide" evidence="2">
    <location>
        <begin position="1"/>
        <end position="24"/>
    </location>
</feature>
<organism evidence="3 4">
    <name type="scientific">Plakobranchus ocellatus</name>
    <dbReference type="NCBI Taxonomy" id="259542"/>
    <lineage>
        <taxon>Eukaryota</taxon>
        <taxon>Metazoa</taxon>
        <taxon>Spiralia</taxon>
        <taxon>Lophotrochozoa</taxon>
        <taxon>Mollusca</taxon>
        <taxon>Gastropoda</taxon>
        <taxon>Heterobranchia</taxon>
        <taxon>Euthyneura</taxon>
        <taxon>Panpulmonata</taxon>
        <taxon>Sacoglossa</taxon>
        <taxon>Placobranchoidea</taxon>
        <taxon>Plakobranchidae</taxon>
        <taxon>Plakobranchus</taxon>
    </lineage>
</organism>
<feature type="region of interest" description="Disordered" evidence="1">
    <location>
        <begin position="54"/>
        <end position="82"/>
    </location>
</feature>
<accession>A0AAV3YM37</accession>
<feature type="chain" id="PRO_5043315675" evidence="2">
    <location>
        <begin position="25"/>
        <end position="155"/>
    </location>
</feature>
<sequence length="155" mass="16903">MTAIVVYQQICLLLSPFFWQEALAATTLKDSISSSSKSSRLSEILIGDFHTNKALDNDKKLPSSGPTKRDETSSYESGMPYSGDYGPGIPYSGDYGPGMPYSGDYGSGMPYSGFEALHMEGGQLLGFNWQQKGTKMSQGGLAHPCSRVRTHHMKF</sequence>
<keyword evidence="4" id="KW-1185">Reference proteome</keyword>
<protein>
    <submittedName>
        <fullName evidence="3">Uncharacterized protein</fullName>
    </submittedName>
</protein>
<feature type="compositionally biased region" description="Basic and acidic residues" evidence="1">
    <location>
        <begin position="54"/>
        <end position="72"/>
    </location>
</feature>
<evidence type="ECO:0000256" key="1">
    <source>
        <dbReference type="SAM" id="MobiDB-lite"/>
    </source>
</evidence>
<evidence type="ECO:0000256" key="2">
    <source>
        <dbReference type="SAM" id="SignalP"/>
    </source>
</evidence>
<dbReference type="AlphaFoldDB" id="A0AAV3YM37"/>
<name>A0AAV3YM37_9GAST</name>
<reference evidence="3 4" key="1">
    <citation type="journal article" date="2021" name="Elife">
        <title>Chloroplast acquisition without the gene transfer in kleptoplastic sea slugs, Plakobranchus ocellatus.</title>
        <authorList>
            <person name="Maeda T."/>
            <person name="Takahashi S."/>
            <person name="Yoshida T."/>
            <person name="Shimamura S."/>
            <person name="Takaki Y."/>
            <person name="Nagai Y."/>
            <person name="Toyoda A."/>
            <person name="Suzuki Y."/>
            <person name="Arimoto A."/>
            <person name="Ishii H."/>
            <person name="Satoh N."/>
            <person name="Nishiyama T."/>
            <person name="Hasebe M."/>
            <person name="Maruyama T."/>
            <person name="Minagawa J."/>
            <person name="Obokata J."/>
            <person name="Shigenobu S."/>
        </authorList>
    </citation>
    <scope>NUCLEOTIDE SEQUENCE [LARGE SCALE GENOMIC DNA]</scope>
</reference>
<comment type="caution">
    <text evidence="3">The sequence shown here is derived from an EMBL/GenBank/DDBJ whole genome shotgun (WGS) entry which is preliminary data.</text>
</comment>
<evidence type="ECO:0000313" key="4">
    <source>
        <dbReference type="Proteomes" id="UP000735302"/>
    </source>
</evidence>